<dbReference type="SUPFAM" id="SSF46689">
    <property type="entry name" value="Homeodomain-like"/>
    <property type="match status" value="2"/>
</dbReference>
<evidence type="ECO:0000256" key="1">
    <source>
        <dbReference type="ARBA" id="ARBA00004123"/>
    </source>
</evidence>
<dbReference type="GeneID" id="100908705"/>
<proteinExistence type="predicted"/>
<dbReference type="InterPro" id="IPR006600">
    <property type="entry name" value="HTH_CenpB_DNA-bd_dom"/>
</dbReference>
<evidence type="ECO:0000259" key="5">
    <source>
        <dbReference type="PROSITE" id="PS50960"/>
    </source>
</evidence>
<sequence length="212" mass="23943">MESFTADATVSMDTQKRRKQFCLEEKLSILEEVNSGKKKVDVAKKYGISKSTLSTILKDSKKLEEQAKTAGFDPKRRRMRTAQYDDIDKATLMWLQDVRSKNIPVTGPLLRERALHYAGELGHDDFRASEGWLARFRNRYGVRTRAPSDEVAPVSKAQEWTEATMKSIIAGEITPQDVYKAAEAALVYQLLSKESSTANDDPCKKEKSQGFT</sequence>
<protein>
    <submittedName>
        <fullName evidence="8">Tigger transposable element-derived protein 6</fullName>
    </submittedName>
</protein>
<dbReference type="RefSeq" id="XP_028968478.1">
    <property type="nucleotide sequence ID" value="XM_029112645.1"/>
</dbReference>
<dbReference type="AlphaFoldDB" id="A0AAJ7WJQ9"/>
<dbReference type="KEGG" id="goe:100908705"/>
<dbReference type="Pfam" id="PF04218">
    <property type="entry name" value="CENP-B_N"/>
    <property type="match status" value="1"/>
</dbReference>
<keyword evidence="7" id="KW-1185">Reference proteome</keyword>
<comment type="subcellular location">
    <subcellularLocation>
        <location evidence="1 4">Nucleus</location>
    </subcellularLocation>
</comment>
<evidence type="ECO:0000313" key="7">
    <source>
        <dbReference type="Proteomes" id="UP000694867"/>
    </source>
</evidence>
<feature type="domain" description="HTH psq-type" evidence="5">
    <location>
        <begin position="12"/>
        <end position="63"/>
    </location>
</feature>
<dbReference type="PANTHER" id="PTHR19303">
    <property type="entry name" value="TRANSPOSON"/>
    <property type="match status" value="1"/>
</dbReference>
<feature type="domain" description="HTH CENPB-type" evidence="6">
    <location>
        <begin position="75"/>
        <end position="146"/>
    </location>
</feature>
<dbReference type="SMART" id="SM00674">
    <property type="entry name" value="CENPB"/>
    <property type="match status" value="1"/>
</dbReference>
<dbReference type="Gene3D" id="1.10.10.60">
    <property type="entry name" value="Homeodomain-like"/>
    <property type="match status" value="2"/>
</dbReference>
<dbReference type="Proteomes" id="UP000694867">
    <property type="component" value="Unplaced"/>
</dbReference>
<organism evidence="7 8">
    <name type="scientific">Galendromus occidentalis</name>
    <name type="common">western predatory mite</name>
    <dbReference type="NCBI Taxonomy" id="34638"/>
    <lineage>
        <taxon>Eukaryota</taxon>
        <taxon>Metazoa</taxon>
        <taxon>Ecdysozoa</taxon>
        <taxon>Arthropoda</taxon>
        <taxon>Chelicerata</taxon>
        <taxon>Arachnida</taxon>
        <taxon>Acari</taxon>
        <taxon>Parasitiformes</taxon>
        <taxon>Mesostigmata</taxon>
        <taxon>Gamasina</taxon>
        <taxon>Phytoseioidea</taxon>
        <taxon>Phytoseiidae</taxon>
        <taxon>Typhlodrominae</taxon>
        <taxon>Galendromus</taxon>
    </lineage>
</organism>
<keyword evidence="3 4" id="KW-0539">Nucleus</keyword>
<dbReference type="GO" id="GO:0003677">
    <property type="term" value="F:DNA binding"/>
    <property type="evidence" value="ECO:0007669"/>
    <property type="project" value="UniProtKB-UniRule"/>
</dbReference>
<evidence type="ECO:0000256" key="3">
    <source>
        <dbReference type="ARBA" id="ARBA00023242"/>
    </source>
</evidence>
<keyword evidence="2 4" id="KW-0238">DNA-binding</keyword>
<dbReference type="InterPro" id="IPR050863">
    <property type="entry name" value="CenT-Element_Derived"/>
</dbReference>
<evidence type="ECO:0000256" key="2">
    <source>
        <dbReference type="ARBA" id="ARBA00023125"/>
    </source>
</evidence>
<dbReference type="PANTHER" id="PTHR19303:SF52">
    <property type="entry name" value="TIGGER TRANSPOSABLE ELEMENT-DERIVED PROTEIN 6"/>
    <property type="match status" value="1"/>
</dbReference>
<dbReference type="PROSITE" id="PS50960">
    <property type="entry name" value="HTH_PSQ"/>
    <property type="match status" value="1"/>
</dbReference>
<dbReference type="InterPro" id="IPR009057">
    <property type="entry name" value="Homeodomain-like_sf"/>
</dbReference>
<dbReference type="PROSITE" id="PS51253">
    <property type="entry name" value="HTH_CENPB"/>
    <property type="match status" value="1"/>
</dbReference>
<evidence type="ECO:0000256" key="4">
    <source>
        <dbReference type="PROSITE-ProRule" id="PRU00320"/>
    </source>
</evidence>
<dbReference type="GO" id="GO:0005634">
    <property type="term" value="C:nucleus"/>
    <property type="evidence" value="ECO:0007669"/>
    <property type="project" value="UniProtKB-SubCell"/>
</dbReference>
<accession>A0AAJ7WJQ9</accession>
<gene>
    <name evidence="8" type="primary">LOC100908705</name>
</gene>
<name>A0AAJ7WJQ9_9ACAR</name>
<evidence type="ECO:0000259" key="6">
    <source>
        <dbReference type="PROSITE" id="PS51253"/>
    </source>
</evidence>
<evidence type="ECO:0000313" key="8">
    <source>
        <dbReference type="RefSeq" id="XP_028968478.1"/>
    </source>
</evidence>
<dbReference type="Pfam" id="PF03221">
    <property type="entry name" value="HTH_Tnp_Tc5"/>
    <property type="match status" value="1"/>
</dbReference>
<reference evidence="8" key="1">
    <citation type="submission" date="2025-08" db="UniProtKB">
        <authorList>
            <consortium name="RefSeq"/>
        </authorList>
    </citation>
    <scope>IDENTIFICATION</scope>
</reference>
<feature type="DNA-binding region" description="H-T-H motif" evidence="4">
    <location>
        <begin position="39"/>
        <end position="59"/>
    </location>
</feature>
<dbReference type="InterPro" id="IPR007889">
    <property type="entry name" value="HTH_Psq"/>
</dbReference>